<feature type="compositionally biased region" description="Low complexity" evidence="2">
    <location>
        <begin position="343"/>
        <end position="356"/>
    </location>
</feature>
<evidence type="ECO:0000313" key="7">
    <source>
        <dbReference type="Proteomes" id="UP001566132"/>
    </source>
</evidence>
<dbReference type="InterPro" id="IPR046995">
    <property type="entry name" value="RGS10/12/14-like"/>
</dbReference>
<dbReference type="CDD" id="cd06710">
    <property type="entry name" value="PDZ_RGS12-like"/>
    <property type="match status" value="1"/>
</dbReference>
<sequence length="1193" mass="133857">MHPNRRRKKRPNYGLRTVEISRGSNGFGFTISGQQPCILSCIVNNSPADQAGLRAGDFLISVNGISVSKMAHDAVVGLIANCVEPIKMTIAENYYSDSSDEELDLGERKPKYSHKPRHYRRPHKGVAVEPNQKHIAKFRTSPTKPSCSTVDNEAVSEEGPIEYKALVGYLGTIEMPKQLLPNSRLQTVCSCIRKLRQEKRPPTTVLMTVLPTCLTLKNALNHILAIYPSNRVVYTGCSPEKDTRYFGLVTSAVHENAKECLEQVDISNSCHIFVIDPKLVNHQRHLYKAESFNISCTPDAVTGCCLEFPRDALYLVNFIQTMYKLQTENELTKRNANNQDVMANSPQPSASSNSDSGIGYRDDCGPVSDRILVVEFPTCRPPPNERLNTNNNRPHGIDGSNLSLLNNNKLSVNSSTKILGNVRTLENHFDNYLLKHNNVDSCKMYRECPIDVPESNEHTFRIPKFRKKLKGDANMNRKVNFSCEELNTRILYEDKICFGSLQNLNGPEEKKKTKKELACQSEPDVRICRNLSAGDRKHEGDRLSGDTPTEYGATSWATSFEKLLEDPFGLHAFTEFLKKEFSAENIYFWIACERYRRLPTAGERSIQAQNIVAHHIGIGAPESVNVDAQGVLTAEQGLAEAGPNIFDNAQKQIFNLMKFDSYPRFLKSHLYKQCLNGDFYVPSFDPRLSIDKSSGPLLTPKLKKSLSNAEDRRRKSLLPWHRKTGTSHKQSDTQKSWDGVLTVPQEDTGTGTLQKHHHLTACGVDLHSSHSSLTSSLDLALSQDCTTEPRTSLCRILLANGSTTVVQIKNDETVQQLIKRLLEKRGLNYSSYEVFTNKHAKALDLNESASILAGCEATVEQRVVFKLDLPNKKIIAVKSKYTKLIVDVLRPILHKYKFSLEQVTVTRAGYFVDITLPVTTIDNARLYVQLKDERTETDHVSNKNIKISKLEEITNKVFEGILQEKSEGATFIKSDKGSVKSEDWGSEHSSGLLGKFLRRDSAVHGEKKKKNGCQRAKLPNEFKEDQSIQQECHYTSKKPLIAKLKAGANKLHVGTYSESDELVEGLTRAQRRLEDQRGTEINFELPDFLKDNSDTATKKSTIHQYENQNVVASPVRNVEMLTPSKPSPLKKPVLVGEGASPKMEPPPLPPKPKIVPIKPLNWGQSGFYKAKEVHLEKHSKDSMFVEQPSGSFV</sequence>
<feature type="domain" description="RBD" evidence="5">
    <location>
        <begin position="863"/>
        <end position="931"/>
    </location>
</feature>
<dbReference type="InterPro" id="IPR024066">
    <property type="entry name" value="RGS_subdom1/3"/>
</dbReference>
<reference evidence="6 7" key="1">
    <citation type="submission" date="2024-05" db="EMBL/GenBank/DDBJ databases">
        <title>Genetic variation in Jamaican populations of the coffee berry borer (Hypothenemus hampei).</title>
        <authorList>
            <person name="Errbii M."/>
            <person name="Myrie A."/>
        </authorList>
    </citation>
    <scope>NUCLEOTIDE SEQUENCE [LARGE SCALE GENOMIC DNA]</scope>
    <source>
        <strain evidence="6">JA-Hopewell-2020-01-JO</strain>
        <tissue evidence="6">Whole body</tissue>
    </source>
</reference>
<feature type="region of interest" description="Disordered" evidence="2">
    <location>
        <begin position="699"/>
        <end position="738"/>
    </location>
</feature>
<keyword evidence="1" id="KW-0343">GTPase activation</keyword>
<dbReference type="SMART" id="SM00455">
    <property type="entry name" value="RBD"/>
    <property type="match status" value="2"/>
</dbReference>
<proteinExistence type="predicted"/>
<evidence type="ECO:0008006" key="8">
    <source>
        <dbReference type="Google" id="ProtNLM"/>
    </source>
</evidence>
<dbReference type="InterPro" id="IPR011993">
    <property type="entry name" value="PH-like_dom_sf"/>
</dbReference>
<dbReference type="Proteomes" id="UP001566132">
    <property type="component" value="Unassembled WGS sequence"/>
</dbReference>
<keyword evidence="7" id="KW-1185">Reference proteome</keyword>
<dbReference type="Gene3D" id="1.10.167.10">
    <property type="entry name" value="Regulator of G-protein Signalling 4, domain 2"/>
    <property type="match status" value="1"/>
</dbReference>
<evidence type="ECO:0000259" key="4">
    <source>
        <dbReference type="PROSITE" id="PS50132"/>
    </source>
</evidence>
<dbReference type="InterPro" id="IPR036305">
    <property type="entry name" value="RGS_sf"/>
</dbReference>
<dbReference type="FunFam" id="1.10.167.10:FF:000001">
    <property type="entry name" value="Putative regulator of g-protein signaling 12"/>
    <property type="match status" value="1"/>
</dbReference>
<dbReference type="PROSITE" id="PS50106">
    <property type="entry name" value="PDZ"/>
    <property type="match status" value="1"/>
</dbReference>
<gene>
    <name evidence="6" type="ORF">ABEB36_007057</name>
</gene>
<feature type="region of interest" description="Disordered" evidence="2">
    <location>
        <begin position="339"/>
        <end position="359"/>
    </location>
</feature>
<dbReference type="PROSITE" id="PS50132">
    <property type="entry name" value="RGS"/>
    <property type="match status" value="1"/>
</dbReference>
<comment type="caution">
    <text evidence="6">The sequence shown here is derived from an EMBL/GenBank/DDBJ whole genome shotgun (WGS) entry which is preliminary data.</text>
</comment>
<name>A0ABD1ESM1_HYPHA</name>
<feature type="domain" description="RGS" evidence="4">
    <location>
        <begin position="559"/>
        <end position="675"/>
    </location>
</feature>
<evidence type="ECO:0000313" key="6">
    <source>
        <dbReference type="EMBL" id="KAL1501798.1"/>
    </source>
</evidence>
<dbReference type="InterPro" id="IPR044926">
    <property type="entry name" value="RGS_subdomain_2"/>
</dbReference>
<dbReference type="AlphaFoldDB" id="A0ABD1ESM1"/>
<dbReference type="Pfam" id="PF00595">
    <property type="entry name" value="PDZ"/>
    <property type="match status" value="1"/>
</dbReference>
<dbReference type="PROSITE" id="PS50898">
    <property type="entry name" value="RBD"/>
    <property type="match status" value="2"/>
</dbReference>
<dbReference type="InterPro" id="IPR001478">
    <property type="entry name" value="PDZ"/>
</dbReference>
<organism evidence="6 7">
    <name type="scientific">Hypothenemus hampei</name>
    <name type="common">Coffee berry borer</name>
    <dbReference type="NCBI Taxonomy" id="57062"/>
    <lineage>
        <taxon>Eukaryota</taxon>
        <taxon>Metazoa</taxon>
        <taxon>Ecdysozoa</taxon>
        <taxon>Arthropoda</taxon>
        <taxon>Hexapoda</taxon>
        <taxon>Insecta</taxon>
        <taxon>Pterygota</taxon>
        <taxon>Neoptera</taxon>
        <taxon>Endopterygota</taxon>
        <taxon>Coleoptera</taxon>
        <taxon>Polyphaga</taxon>
        <taxon>Cucujiformia</taxon>
        <taxon>Curculionidae</taxon>
        <taxon>Scolytinae</taxon>
        <taxon>Hypothenemus</taxon>
    </lineage>
</organism>
<evidence type="ECO:0000256" key="2">
    <source>
        <dbReference type="SAM" id="MobiDB-lite"/>
    </source>
</evidence>
<evidence type="ECO:0000256" key="1">
    <source>
        <dbReference type="ARBA" id="ARBA00022468"/>
    </source>
</evidence>
<dbReference type="SUPFAM" id="SSF48097">
    <property type="entry name" value="Regulator of G-protein signaling, RGS"/>
    <property type="match status" value="1"/>
</dbReference>
<dbReference type="EMBL" id="JBDJPC010000005">
    <property type="protein sequence ID" value="KAL1501798.1"/>
    <property type="molecule type" value="Genomic_DNA"/>
</dbReference>
<dbReference type="SUPFAM" id="SSF50156">
    <property type="entry name" value="PDZ domain-like"/>
    <property type="match status" value="1"/>
</dbReference>
<dbReference type="Pfam" id="PF00615">
    <property type="entry name" value="RGS"/>
    <property type="match status" value="1"/>
</dbReference>
<dbReference type="SMART" id="SM00315">
    <property type="entry name" value="RGS"/>
    <property type="match status" value="1"/>
</dbReference>
<dbReference type="SMART" id="SM00228">
    <property type="entry name" value="PDZ"/>
    <property type="match status" value="1"/>
</dbReference>
<dbReference type="InterPro" id="IPR036034">
    <property type="entry name" value="PDZ_sf"/>
</dbReference>
<dbReference type="Pfam" id="PF02196">
    <property type="entry name" value="RBD"/>
    <property type="match status" value="1"/>
</dbReference>
<evidence type="ECO:0000259" key="3">
    <source>
        <dbReference type="PROSITE" id="PS50106"/>
    </source>
</evidence>
<dbReference type="InterPro" id="IPR029071">
    <property type="entry name" value="Ubiquitin-like_domsf"/>
</dbReference>
<evidence type="ECO:0000259" key="5">
    <source>
        <dbReference type="PROSITE" id="PS50898"/>
    </source>
</evidence>
<protein>
    <recommendedName>
        <fullName evidence="8">Regulator of G-protein signaling loco</fullName>
    </recommendedName>
</protein>
<feature type="compositionally biased region" description="Basic residues" evidence="2">
    <location>
        <begin position="714"/>
        <end position="726"/>
    </location>
</feature>
<dbReference type="InterPro" id="IPR003116">
    <property type="entry name" value="RBD_dom"/>
</dbReference>
<dbReference type="PRINTS" id="PR01301">
    <property type="entry name" value="RGSPROTEIN"/>
</dbReference>
<feature type="domain" description="RBD" evidence="5">
    <location>
        <begin position="792"/>
        <end position="862"/>
    </location>
</feature>
<dbReference type="SUPFAM" id="SSF50729">
    <property type="entry name" value="PH domain-like"/>
    <property type="match status" value="1"/>
</dbReference>
<feature type="domain" description="PDZ" evidence="3">
    <location>
        <begin position="17"/>
        <end position="94"/>
    </location>
</feature>
<dbReference type="Gene3D" id="2.30.42.10">
    <property type="match status" value="1"/>
</dbReference>
<feature type="compositionally biased region" description="Pro residues" evidence="2">
    <location>
        <begin position="1143"/>
        <end position="1153"/>
    </location>
</feature>
<dbReference type="PANTHER" id="PTHR45945">
    <property type="entry name" value="REGULATOR OF G-PROTEIN SIGNALING LOCO"/>
    <property type="match status" value="1"/>
</dbReference>
<dbReference type="SUPFAM" id="SSF54236">
    <property type="entry name" value="Ubiquitin-like"/>
    <property type="match status" value="2"/>
</dbReference>
<dbReference type="GO" id="GO:0048699">
    <property type="term" value="P:generation of neurons"/>
    <property type="evidence" value="ECO:0007669"/>
    <property type="project" value="UniProtKB-ARBA"/>
</dbReference>
<dbReference type="Gene3D" id="2.30.29.30">
    <property type="entry name" value="Pleckstrin-homology domain (PH domain)/Phosphotyrosine-binding domain (PTB)"/>
    <property type="match status" value="1"/>
</dbReference>
<dbReference type="PANTHER" id="PTHR45945:SF3">
    <property type="entry name" value="REGULATOR OF G-PROTEIN SIGNALING LOCO"/>
    <property type="match status" value="1"/>
</dbReference>
<accession>A0ABD1ESM1</accession>
<dbReference type="CDD" id="cd01817">
    <property type="entry name" value="RBD1_RGS12_like"/>
    <property type="match status" value="1"/>
</dbReference>
<dbReference type="Gene3D" id="1.10.196.10">
    <property type="match status" value="1"/>
</dbReference>
<dbReference type="GO" id="GO:0071944">
    <property type="term" value="C:cell periphery"/>
    <property type="evidence" value="ECO:0007669"/>
    <property type="project" value="UniProtKB-ARBA"/>
</dbReference>
<dbReference type="InterPro" id="IPR016137">
    <property type="entry name" value="RGS"/>
</dbReference>
<feature type="region of interest" description="Disordered" evidence="2">
    <location>
        <begin position="1121"/>
        <end position="1156"/>
    </location>
</feature>
<dbReference type="GO" id="GO:0005096">
    <property type="term" value="F:GTPase activator activity"/>
    <property type="evidence" value="ECO:0007669"/>
    <property type="project" value="UniProtKB-KW"/>
</dbReference>
<dbReference type="Gene3D" id="3.10.20.90">
    <property type="entry name" value="Phosphatidylinositol 3-kinase Catalytic Subunit, Chain A, domain 1"/>
    <property type="match status" value="2"/>
</dbReference>
<dbReference type="CDD" id="cd17067">
    <property type="entry name" value="RBD2_RGS12_like"/>
    <property type="match status" value="1"/>
</dbReference>